<sequence length="385" mass="41816">MYREEDLRKRTWPVKPPAYRGDYSPYVREGRIINRVLRNHQSLSEPIPDGESAITSLCRGCHGRIYGATSGVRSHLFLYDPGPGGDGVCDIGVIPGATGVRQALVAAPDGTLYGAISEGPEAGRLFRCLTDRDFQNEFGYGCGPVEMLGVPVPGEGIAGLVLDGRRRRFYGVSRASGKFFYYDLQDDRSEVKAELDAKGRFSERLVLDGAGVVYGCRSEGEFFRYDPAVDRLEGLGAHLPALAGREMYNRLESAVFNDYDGLIYGGGSADGVLFSLDPASGRVRSLGKASAAAGCPALAAGFDGRIYGISGTRSGMARLFRYDPDEHSLEDLGLPLAASETFWHGYEFSAACTGSAGEIYLGESDRVSHLFIYFPPVLRRRRADV</sequence>
<evidence type="ECO:0000313" key="1">
    <source>
        <dbReference type="EMBL" id="OPZ90123.1"/>
    </source>
</evidence>
<dbReference type="InterPro" id="IPR011041">
    <property type="entry name" value="Quinoprot_gluc/sorb_DH_b-prop"/>
</dbReference>
<comment type="caution">
    <text evidence="1">The sequence shown here is derived from an EMBL/GenBank/DDBJ whole genome shotgun (WGS) entry which is preliminary data.</text>
</comment>
<organism evidence="1">
    <name type="scientific">candidate division TA06 bacterium ADurb.Bin417</name>
    <dbReference type="NCBI Taxonomy" id="1852828"/>
    <lineage>
        <taxon>Bacteria</taxon>
        <taxon>Bacteria division TA06</taxon>
    </lineage>
</organism>
<dbReference type="SUPFAM" id="SSF50952">
    <property type="entry name" value="Soluble quinoprotein glucose dehydrogenase"/>
    <property type="match status" value="1"/>
</dbReference>
<dbReference type="Gene3D" id="2.120.10.80">
    <property type="entry name" value="Kelch-type beta propeller"/>
    <property type="match status" value="1"/>
</dbReference>
<gene>
    <name evidence="1" type="ORF">BWY73_01378</name>
</gene>
<proteinExistence type="predicted"/>
<dbReference type="InterPro" id="IPR015915">
    <property type="entry name" value="Kelch-typ_b-propeller"/>
</dbReference>
<reference evidence="1" key="1">
    <citation type="submission" date="2017-02" db="EMBL/GenBank/DDBJ databases">
        <title>Delving into the versatile metabolic prowess of the omnipresent phylum Bacteroidetes.</title>
        <authorList>
            <person name="Nobu M.K."/>
            <person name="Mei R."/>
            <person name="Narihiro T."/>
            <person name="Kuroda K."/>
            <person name="Liu W.-T."/>
        </authorList>
    </citation>
    <scope>NUCLEOTIDE SEQUENCE</scope>
    <source>
        <strain evidence="1">ADurb.Bin417</strain>
    </source>
</reference>
<accession>A0A1V5MA66</accession>
<dbReference type="AlphaFoldDB" id="A0A1V5MA66"/>
<dbReference type="EMBL" id="MWAK01000292">
    <property type="protein sequence ID" value="OPZ90123.1"/>
    <property type="molecule type" value="Genomic_DNA"/>
</dbReference>
<protein>
    <submittedName>
        <fullName evidence="1">Uncharacterized protein</fullName>
    </submittedName>
</protein>
<dbReference type="Proteomes" id="UP000485484">
    <property type="component" value="Unassembled WGS sequence"/>
</dbReference>
<name>A0A1V5MA66_UNCT6</name>